<organism evidence="6 7">
    <name type="scientific">Rheinheimera tangshanensis</name>
    <dbReference type="NCBI Taxonomy" id="400153"/>
    <lineage>
        <taxon>Bacteria</taxon>
        <taxon>Pseudomonadati</taxon>
        <taxon>Pseudomonadota</taxon>
        <taxon>Gammaproteobacteria</taxon>
        <taxon>Chromatiales</taxon>
        <taxon>Chromatiaceae</taxon>
        <taxon>Rheinheimera</taxon>
    </lineage>
</organism>
<dbReference type="GO" id="GO:0020037">
    <property type="term" value="F:heme binding"/>
    <property type="evidence" value="ECO:0007669"/>
    <property type="project" value="InterPro"/>
</dbReference>
<keyword evidence="4" id="KW-0408">Iron</keyword>
<dbReference type="AlphaFoldDB" id="A0A5C8LWY8"/>
<keyword evidence="7" id="KW-1185">Reference proteome</keyword>
<dbReference type="InterPro" id="IPR001486">
    <property type="entry name" value="Hemoglobin_trunc"/>
</dbReference>
<dbReference type="OrthoDB" id="9790913at2"/>
<evidence type="ECO:0000313" key="6">
    <source>
        <dbReference type="EMBL" id="TXK80172.1"/>
    </source>
</evidence>
<dbReference type="CDD" id="cd14773">
    <property type="entry name" value="TrHb2_PhHbO-like_O"/>
    <property type="match status" value="1"/>
</dbReference>
<gene>
    <name evidence="6" type="ORF">FU839_11600</name>
</gene>
<accession>A0A5C8LWY8</accession>
<evidence type="ECO:0000313" key="7">
    <source>
        <dbReference type="Proteomes" id="UP000321814"/>
    </source>
</evidence>
<dbReference type="GO" id="GO:0005344">
    <property type="term" value="F:oxygen carrier activity"/>
    <property type="evidence" value="ECO:0007669"/>
    <property type="project" value="InterPro"/>
</dbReference>
<evidence type="ECO:0000256" key="1">
    <source>
        <dbReference type="ARBA" id="ARBA00022448"/>
    </source>
</evidence>
<keyword evidence="1" id="KW-0813">Transport</keyword>
<name>A0A5C8LWY8_9GAMM</name>
<evidence type="ECO:0000256" key="5">
    <source>
        <dbReference type="ARBA" id="ARBA00034496"/>
    </source>
</evidence>
<dbReference type="GO" id="GO:0019825">
    <property type="term" value="F:oxygen binding"/>
    <property type="evidence" value="ECO:0007669"/>
    <property type="project" value="InterPro"/>
</dbReference>
<evidence type="ECO:0000256" key="4">
    <source>
        <dbReference type="ARBA" id="ARBA00023004"/>
    </source>
</evidence>
<dbReference type="Pfam" id="PF01152">
    <property type="entry name" value="Bac_globin"/>
    <property type="match status" value="1"/>
</dbReference>
<keyword evidence="2" id="KW-0349">Heme</keyword>
<dbReference type="Proteomes" id="UP000321814">
    <property type="component" value="Unassembled WGS sequence"/>
</dbReference>
<protein>
    <submittedName>
        <fullName evidence="6">Group II truncated hemoglobin</fullName>
    </submittedName>
</protein>
<dbReference type="PANTHER" id="PTHR47366">
    <property type="entry name" value="TWO-ON-TWO HEMOGLOBIN-3"/>
    <property type="match status" value="1"/>
</dbReference>
<comment type="caution">
    <text evidence="6">The sequence shown here is derived from an EMBL/GenBank/DDBJ whole genome shotgun (WGS) entry which is preliminary data.</text>
</comment>
<dbReference type="Gene3D" id="1.10.490.10">
    <property type="entry name" value="Globins"/>
    <property type="match status" value="1"/>
</dbReference>
<proteinExistence type="inferred from homology"/>
<dbReference type="SUPFAM" id="SSF46458">
    <property type="entry name" value="Globin-like"/>
    <property type="match status" value="1"/>
</dbReference>
<keyword evidence="3" id="KW-0479">Metal-binding</keyword>
<dbReference type="InterPro" id="IPR009050">
    <property type="entry name" value="Globin-like_sf"/>
</dbReference>
<dbReference type="RefSeq" id="WP_147904495.1">
    <property type="nucleotide sequence ID" value="NZ_BAAAGC010000009.1"/>
</dbReference>
<evidence type="ECO:0000256" key="3">
    <source>
        <dbReference type="ARBA" id="ARBA00022723"/>
    </source>
</evidence>
<dbReference type="InterPro" id="IPR044203">
    <property type="entry name" value="GlbO/GLB3-like"/>
</dbReference>
<dbReference type="PANTHER" id="PTHR47366:SF1">
    <property type="entry name" value="TWO-ON-TWO HEMOGLOBIN-3"/>
    <property type="match status" value="1"/>
</dbReference>
<dbReference type="InterPro" id="IPR012292">
    <property type="entry name" value="Globin/Proto"/>
</dbReference>
<dbReference type="GO" id="GO:0046872">
    <property type="term" value="F:metal ion binding"/>
    <property type="evidence" value="ECO:0007669"/>
    <property type="project" value="UniProtKB-KW"/>
</dbReference>
<evidence type="ECO:0000256" key="2">
    <source>
        <dbReference type="ARBA" id="ARBA00022617"/>
    </source>
</evidence>
<comment type="similarity">
    <text evidence="5">Belongs to the truncated hemoglobin family. Group II subfamily.</text>
</comment>
<reference evidence="6 7" key="1">
    <citation type="submission" date="2019-08" db="EMBL/GenBank/DDBJ databases">
        <title>Draft genome analysis of Rheinheimera tangshanensis isolated from the roots of fresh rice plants (Oryza sativa).</title>
        <authorList>
            <person name="Yu Q."/>
            <person name="Qi Y."/>
            <person name="Zhang H."/>
            <person name="Pu J."/>
        </authorList>
    </citation>
    <scope>NUCLEOTIDE SEQUENCE [LARGE SCALE GENOMIC DNA]</scope>
    <source>
        <strain evidence="6 7">JA3-B52</strain>
    </source>
</reference>
<sequence>MKKLFDAIFNKSQPNSKPHPTPATTPYELIGGEAATRRLANRFYDIMSTAPEAAELYAIHPLPLDTIRQKFFEFLSGWLGGPALFEEKYGHPRLRMRHMPFAVDQQMRDQWMFCMDKALAEVVEDKLLRQGLSHSLAQLASHMINR</sequence>
<dbReference type="EMBL" id="VRLR01000007">
    <property type="protein sequence ID" value="TXK80172.1"/>
    <property type="molecule type" value="Genomic_DNA"/>
</dbReference>